<organism evidence="1 2">
    <name type="scientific">Panagrolaimus sp. PS1159</name>
    <dbReference type="NCBI Taxonomy" id="55785"/>
    <lineage>
        <taxon>Eukaryota</taxon>
        <taxon>Metazoa</taxon>
        <taxon>Ecdysozoa</taxon>
        <taxon>Nematoda</taxon>
        <taxon>Chromadorea</taxon>
        <taxon>Rhabditida</taxon>
        <taxon>Tylenchina</taxon>
        <taxon>Panagrolaimomorpha</taxon>
        <taxon>Panagrolaimoidea</taxon>
        <taxon>Panagrolaimidae</taxon>
        <taxon>Panagrolaimus</taxon>
    </lineage>
</organism>
<evidence type="ECO:0000313" key="2">
    <source>
        <dbReference type="WBParaSite" id="PS1159_v2.g1512.t1"/>
    </source>
</evidence>
<proteinExistence type="predicted"/>
<accession>A0AC35F8P5</accession>
<evidence type="ECO:0000313" key="1">
    <source>
        <dbReference type="Proteomes" id="UP000887580"/>
    </source>
</evidence>
<sequence>MTIKTEDESEVPLIKKFFNYKREKNQKEPVKKVSLFQLFRYGNSFDFTLMIIGGLVAIVTGMGMPFLSIIMGNMSQSFINMTALIEIESDSFPLFLILTAIFNEDGNQNVTFDPSIHNYTTDKFSDDVIDKVMWSVYMGIGLFLSALIQVTCFLVASENMMHRMRLAFFKSVLRQNIAWYDINNSGTLATKLFDNLERIKEGTGDKVALAIQFTAQFFGGFAIAFTYDWKLTLIMMSLSPLMILTGVFLAKLMSESTSKEAKQYAVAGAIAEEALTSLRTVYAFNGQNYECQRYNKALDAGKLNGVIKSAYVGAGLALTFLVMFGSYCLAFWVGTNFVVDKYMDAETLITVFFSIMMGSMALGQAGPQFAVIGTAQGAASAIYEIIDREPEIDSYSDEGVKLSKISGHLTVSNIKFSYPSRPDIPILKGIGFEALPGETVALVGSSGCGKSTIVQLLLRYYNSMEGEIKLDGHNITDLNINCLRKAIGVVSQEPILFNCTIEENIKFGNSDVTDHEMRTACRMANADNFISSLPLGYKTMVGERGVQLSGGQKQRIAIARALVRNPKILLLDEATSALDAESEFVVQKALDIARQGRTTIVIAHRLSTIKNADKIVAIKNGEVEEVGTHDDLIAKQGLYYNLVNAQVFADVDAPRIHADSVRSVARSRRSSTSSSKLDPLSPKFDVDDESDEDNAETKDAKSELKRLQRDLEKEGARPRNLFAILKYARPEVVLIIIAVIASIVQGTVFPAFSLVFTNIMEVFANSDPNKMRKDGHFWAIMFLVLGIVMGVSLFFQALLFGTSAERLTMRIRSKLFRNILRQDVAYFDMPTHSSGKLCTRLASDAPNVKSAIDYRLGSVFSAIVSVGAGICIAFYFNWQMALLVIAIFPLGAVGQALELKYAEGRGVKDAKDMENAGKVALEAIENIRTVQALTLEKRFYVIFEEYLEFPHRTSLRKAIIQGLTYGFSSSIFFFLYAAAFRFGVWLIVKNYNTSHQIMPMDVLRTLYAISFTAGSMGFASAYFPEYIKAKLAAGLIFKMLEENPAVDNLSDEGLRARNIQGHVNFKNIIFSYPQRTEVQVLKGINVEAKPGETIALVGSSGCGKSTVVSLLERFYEPLSGEVSIDGTNIREYGLKDMRSQISLVSQEPILFDRSIKENIFYGLTEDEKSEQALFEAARLANIHNFVAGLPDQYDTRVGEKGAQLSGGQKQRIAIARALIRNPKILLLDEATSALDTESEKVVQEALDRAREGRTCIVIAHRLSTIVNADCIAVVKDGVIIEKGTHSELMAQRGAYFALTEKQNAKKS</sequence>
<name>A0AC35F8P5_9BILA</name>
<dbReference type="Proteomes" id="UP000887580">
    <property type="component" value="Unplaced"/>
</dbReference>
<dbReference type="WBParaSite" id="PS1159_v2.g1512.t1">
    <property type="protein sequence ID" value="PS1159_v2.g1512.t1"/>
    <property type="gene ID" value="PS1159_v2.g1512"/>
</dbReference>
<reference evidence="2" key="1">
    <citation type="submission" date="2022-11" db="UniProtKB">
        <authorList>
            <consortium name="WormBaseParasite"/>
        </authorList>
    </citation>
    <scope>IDENTIFICATION</scope>
</reference>
<protein>
    <submittedName>
        <fullName evidence="2">p-glycoprotein</fullName>
    </submittedName>
</protein>